<dbReference type="InterPro" id="IPR050797">
    <property type="entry name" value="Carb_Metab_Trans_Reg"/>
</dbReference>
<feature type="region of interest" description="Disordered" evidence="2">
    <location>
        <begin position="219"/>
        <end position="240"/>
    </location>
</feature>
<evidence type="ECO:0008006" key="5">
    <source>
        <dbReference type="Google" id="ProtNLM"/>
    </source>
</evidence>
<keyword evidence="4" id="KW-1185">Reference proteome</keyword>
<dbReference type="CDD" id="cd12148">
    <property type="entry name" value="fungal_TF_MHR"/>
    <property type="match status" value="1"/>
</dbReference>
<proteinExistence type="predicted"/>
<dbReference type="EMBL" id="ML977572">
    <property type="protein sequence ID" value="KAF2003441.1"/>
    <property type="molecule type" value="Genomic_DNA"/>
</dbReference>
<dbReference type="PANTHER" id="PTHR31668">
    <property type="entry name" value="GLUCOSE TRANSPORT TRANSCRIPTION REGULATOR RGT1-RELATED-RELATED"/>
    <property type="match status" value="1"/>
</dbReference>
<evidence type="ECO:0000256" key="2">
    <source>
        <dbReference type="SAM" id="MobiDB-lite"/>
    </source>
</evidence>
<evidence type="ECO:0000256" key="1">
    <source>
        <dbReference type="ARBA" id="ARBA00023242"/>
    </source>
</evidence>
<dbReference type="AlphaFoldDB" id="A0A6A5WTC3"/>
<gene>
    <name evidence="3" type="ORF">P154DRAFT_486665</name>
</gene>
<dbReference type="Proteomes" id="UP000799779">
    <property type="component" value="Unassembled WGS sequence"/>
</dbReference>
<accession>A0A6A5WTC3</accession>
<evidence type="ECO:0000313" key="4">
    <source>
        <dbReference type="Proteomes" id="UP000799779"/>
    </source>
</evidence>
<organism evidence="3 4">
    <name type="scientific">Amniculicola lignicola CBS 123094</name>
    <dbReference type="NCBI Taxonomy" id="1392246"/>
    <lineage>
        <taxon>Eukaryota</taxon>
        <taxon>Fungi</taxon>
        <taxon>Dikarya</taxon>
        <taxon>Ascomycota</taxon>
        <taxon>Pezizomycotina</taxon>
        <taxon>Dothideomycetes</taxon>
        <taxon>Pleosporomycetidae</taxon>
        <taxon>Pleosporales</taxon>
        <taxon>Amniculicolaceae</taxon>
        <taxon>Amniculicola</taxon>
    </lineage>
</organism>
<evidence type="ECO:0000313" key="3">
    <source>
        <dbReference type="EMBL" id="KAF2003441.1"/>
    </source>
</evidence>
<name>A0A6A5WTC3_9PLEO</name>
<reference evidence="3" key="1">
    <citation type="journal article" date="2020" name="Stud. Mycol.">
        <title>101 Dothideomycetes genomes: a test case for predicting lifestyles and emergence of pathogens.</title>
        <authorList>
            <person name="Haridas S."/>
            <person name="Albert R."/>
            <person name="Binder M."/>
            <person name="Bloem J."/>
            <person name="Labutti K."/>
            <person name="Salamov A."/>
            <person name="Andreopoulos B."/>
            <person name="Baker S."/>
            <person name="Barry K."/>
            <person name="Bills G."/>
            <person name="Bluhm B."/>
            <person name="Cannon C."/>
            <person name="Castanera R."/>
            <person name="Culley D."/>
            <person name="Daum C."/>
            <person name="Ezra D."/>
            <person name="Gonzalez J."/>
            <person name="Henrissat B."/>
            <person name="Kuo A."/>
            <person name="Liang C."/>
            <person name="Lipzen A."/>
            <person name="Lutzoni F."/>
            <person name="Magnuson J."/>
            <person name="Mondo S."/>
            <person name="Nolan M."/>
            <person name="Ohm R."/>
            <person name="Pangilinan J."/>
            <person name="Park H.-J."/>
            <person name="Ramirez L."/>
            <person name="Alfaro M."/>
            <person name="Sun H."/>
            <person name="Tritt A."/>
            <person name="Yoshinaga Y."/>
            <person name="Zwiers L.-H."/>
            <person name="Turgeon B."/>
            <person name="Goodwin S."/>
            <person name="Spatafora J."/>
            <person name="Crous P."/>
            <person name="Grigoriev I."/>
        </authorList>
    </citation>
    <scope>NUCLEOTIDE SEQUENCE</scope>
    <source>
        <strain evidence="3">CBS 123094</strain>
    </source>
</reference>
<keyword evidence="1" id="KW-0539">Nucleus</keyword>
<protein>
    <recommendedName>
        <fullName evidence="5">Transcription factor domain-containing protein</fullName>
    </recommendedName>
</protein>
<dbReference type="OrthoDB" id="2740448at2759"/>
<sequence length="508" mass="56576">MEAVYPVQPVIPESEIRSYIQAMDADQDARSFIYAFGGCTVNLARYGDKRTEEVLQTIESLMNHSIELLRPPYAGYRSSVMRAMQSMFLHNCLMSMQASEAAFHYMRDSISTVQLLRIDNPDVMSALPSYERARRQRLYWQAYIHERFLAILDYRQAILPPLIQLPENDATIPLSVHEGFTQIIKLFLLLDAEFLKNWLGTHNQVPGTVTTSWIEAKSTELEDSPSTSDPDDPSKDPLEHLSTMQRADLTLTREWLRTLIWRLAMSQALLSSRSNKQCLTLLFPVRLSQSLRHLISTLSRQDIEVHGSGIVQKLFEITDTIADVLIHVPASSITETAQRIDDFVFILDFVVTFPTLDATRRGILLEKLERLRGMFPEVVSNASSPMMMDDGRSPQSMGMDPWGHMAQSKIAPGGLGDGNEMVFGEGEWAKSPYVYPASPLHGQVQMQAPMSPRFGATANNFENAGLGVTVSGGGGVGGGSGSGRGTLTGQKAAWNHIHRRLSTVQFPG</sequence>
<dbReference type="PANTHER" id="PTHR31668:SF24">
    <property type="entry name" value="TRANSCRIPTION FACTOR, PUTATIVE-RELATED"/>
    <property type="match status" value="1"/>
</dbReference>